<gene>
    <name evidence="1" type="ORF">BD833_10233</name>
</gene>
<organism evidence="1 2">
    <name type="scientific">Blastococcus xanthinilyticus</name>
    <dbReference type="NCBI Taxonomy" id="1564164"/>
    <lineage>
        <taxon>Bacteria</taxon>
        <taxon>Bacillati</taxon>
        <taxon>Actinomycetota</taxon>
        <taxon>Actinomycetes</taxon>
        <taxon>Geodermatophilales</taxon>
        <taxon>Geodermatophilaceae</taxon>
        <taxon>Blastococcus</taxon>
    </lineage>
</organism>
<dbReference type="AlphaFoldDB" id="A0A5S5D0K7"/>
<dbReference type="Proteomes" id="UP000322499">
    <property type="component" value="Unassembled WGS sequence"/>
</dbReference>
<proteinExistence type="predicted"/>
<comment type="caution">
    <text evidence="1">The sequence shown here is derived from an EMBL/GenBank/DDBJ whole genome shotgun (WGS) entry which is preliminary data.</text>
</comment>
<protein>
    <submittedName>
        <fullName evidence="1">Uncharacterized protein</fullName>
    </submittedName>
</protein>
<evidence type="ECO:0000313" key="1">
    <source>
        <dbReference type="EMBL" id="TYP89560.1"/>
    </source>
</evidence>
<name>A0A5S5D0K7_9ACTN</name>
<keyword evidence="2" id="KW-1185">Reference proteome</keyword>
<sequence>MVSAWILVTVSALLALPLGYGAVRLSRGPKAARR</sequence>
<evidence type="ECO:0000313" key="2">
    <source>
        <dbReference type="Proteomes" id="UP000322499"/>
    </source>
</evidence>
<dbReference type="EMBL" id="VNHW01000002">
    <property type="protein sequence ID" value="TYP89560.1"/>
    <property type="molecule type" value="Genomic_DNA"/>
</dbReference>
<reference evidence="1 2" key="1">
    <citation type="submission" date="2019-07" db="EMBL/GenBank/DDBJ databases">
        <title>Genomic Encyclopedia of Archaeal and Bacterial Type Strains, Phase II (KMG-II): from individual species to whole genera.</title>
        <authorList>
            <person name="Goeker M."/>
        </authorList>
    </citation>
    <scope>NUCLEOTIDE SEQUENCE [LARGE SCALE GENOMIC DNA]</scope>
    <source>
        <strain evidence="1 2">DSM 46842</strain>
    </source>
</reference>
<accession>A0A5S5D0K7</accession>